<dbReference type="EMBL" id="SSHJ02000001">
    <property type="protein sequence ID" value="MFN0254424.1"/>
    <property type="molecule type" value="Genomic_DNA"/>
</dbReference>
<dbReference type="RefSeq" id="WP_138721578.1">
    <property type="nucleotide sequence ID" value="NZ_SSHJ02000001.1"/>
</dbReference>
<dbReference type="NCBIfam" id="NF041518">
    <property type="entry name" value="choice_anch_Q"/>
    <property type="match status" value="1"/>
</dbReference>
<keyword evidence="11" id="KW-1185">Reference proteome</keyword>
<evidence type="ECO:0000256" key="6">
    <source>
        <dbReference type="ARBA" id="ARBA00023136"/>
    </source>
</evidence>
<dbReference type="InterPro" id="IPR003368">
    <property type="entry name" value="POMP_repeat"/>
</dbReference>
<dbReference type="Proteomes" id="UP001517247">
    <property type="component" value="Unassembled WGS sequence"/>
</dbReference>
<evidence type="ECO:0000256" key="3">
    <source>
        <dbReference type="ARBA" id="ARBA00004613"/>
    </source>
</evidence>
<feature type="signal peptide" evidence="8">
    <location>
        <begin position="1"/>
        <end position="24"/>
    </location>
</feature>
<dbReference type="InterPro" id="IPR026444">
    <property type="entry name" value="Secre_tail"/>
</dbReference>
<evidence type="ECO:0000256" key="1">
    <source>
        <dbReference type="ARBA" id="ARBA00004196"/>
    </source>
</evidence>
<evidence type="ECO:0000259" key="9">
    <source>
        <dbReference type="Pfam" id="PF18962"/>
    </source>
</evidence>
<dbReference type="Gene3D" id="2.160.20.10">
    <property type="entry name" value="Single-stranded right-handed beta-helix, Pectin lyase-like"/>
    <property type="match status" value="2"/>
</dbReference>
<evidence type="ECO:0000256" key="2">
    <source>
        <dbReference type="ARBA" id="ARBA00004442"/>
    </source>
</evidence>
<sequence length="1016" mass="107559">MIYKKISMALLAVLVMVASSSAKFRTGASLFYNDVNGKFTSAFRSEHISKNMSSNIAPDANGIIYVKQGGTGDGSSWANAIGDLKLAINQTGVKEVWVAKGEYQPASNTSFSMKQAVKIYGGFPNTGSPTMSNRNYRTQETILKGNGSSVISNNTLMNANAVLDGFTITQGINNTIYGGGGILNQSSASPAIINCTFKANTATRGGGLANFSSSPTITNCVFLGNVGANSGGGIYNENAMPVIKACVFSGNSVTNTQGNNGGGAIFNTGTYTLANISDCLFNANVAEYGAAIRNSFTSNKNQEIINCTFYNNRSSGGAIYNSFTTMILVNTILWGSTQGDDIKLLNSASPVFKYSLQKGTNITTDGNLDGTLASNDPQFVNAANPAGADGFFGTADDGLALKKTSLLISRGSNTLYGANLMSNKDVAGNSRLQKGGVDLGAYESAYAPIPLPDANGVVYVRENGSGNFLANNWDNATAELADALVAAKNNIAIKEIWVSGGNYKPLYSPADNNFGSADGRNNAFLLVNNVKLLGGFPALGSPLLADRNPTMNPTVLSGDLNNSNSANNGDIYHVLISSGGVGTAILDGFTVKNGFAVSATTYTVNGQVIQSNAGGGLIIYNGNPAINNCIFEANIAGIYGGAIANYSASPTFSNVVFRNNESQSGGAIYNEKNSSPTIFNSLFYDNDANYGVDIQNYDANSASETAPIIYNSTFYSTKNNSKIYNDGDKVKPKIYNSILWGSDGPIENVNSWDSGNGLAVTTVANSIVQGGFNGVANLNSNPLFTNQNSKDFTLTAGSPAKNAGSNVWFTNLTPTTTDLAGNLRLEGGTIDIGAYEIPSVLPVTFGDFTATKQLSAVRLQWQTLSETNNSAFVIKRSTDGKDFSEVGRVVSKGNSNSLTNYTHYDTNPSNGLNYYQLQQVDIDGTLTTLGYQTINFSLAELALKVYPNPATDVISVSLEKNIFKEAKLINIYGQQLISKRIADENLLTFELFTLPKGIYFIELTGVKKESLKLIKN</sequence>
<protein>
    <submittedName>
        <fullName evidence="10">Choice-of-anchor Q domain-containing protein</fullName>
    </submittedName>
</protein>
<feature type="domain" description="Secretion system C-terminal sorting" evidence="9">
    <location>
        <begin position="945"/>
        <end position="1010"/>
    </location>
</feature>
<dbReference type="Pfam" id="PF02415">
    <property type="entry name" value="Chlam_PMP"/>
    <property type="match status" value="2"/>
</dbReference>
<proteinExistence type="predicted"/>
<feature type="chain" id="PRO_5045892340" evidence="8">
    <location>
        <begin position="25"/>
        <end position="1016"/>
    </location>
</feature>
<evidence type="ECO:0000313" key="11">
    <source>
        <dbReference type="Proteomes" id="UP001517247"/>
    </source>
</evidence>
<dbReference type="InterPro" id="IPR059226">
    <property type="entry name" value="Choice_anch_Q_dom"/>
</dbReference>
<dbReference type="SUPFAM" id="SSF51126">
    <property type="entry name" value="Pectin lyase-like"/>
    <property type="match status" value="2"/>
</dbReference>
<dbReference type="PANTHER" id="PTHR11319">
    <property type="entry name" value="G PROTEIN-COUPLED RECEPTOR-RELATED"/>
    <property type="match status" value="1"/>
</dbReference>
<evidence type="ECO:0000256" key="5">
    <source>
        <dbReference type="ARBA" id="ARBA00022729"/>
    </source>
</evidence>
<keyword evidence="5 8" id="KW-0732">Signal</keyword>
<dbReference type="SMART" id="SM00710">
    <property type="entry name" value="PbH1"/>
    <property type="match status" value="7"/>
</dbReference>
<comment type="subcellular location">
    <subcellularLocation>
        <location evidence="1">Cell envelope</location>
    </subcellularLocation>
    <subcellularLocation>
        <location evidence="2">Cell outer membrane</location>
    </subcellularLocation>
    <subcellularLocation>
        <location evidence="3">Secreted</location>
    </subcellularLocation>
</comment>
<keyword evidence="6" id="KW-0472">Membrane</keyword>
<keyword evidence="7" id="KW-0998">Cell outer membrane</keyword>
<dbReference type="InterPro" id="IPR012334">
    <property type="entry name" value="Pectin_lyas_fold"/>
</dbReference>
<organism evidence="10 11">
    <name type="scientific">Pedobacter ureilyticus</name>
    <dbReference type="NCBI Taxonomy" id="1393051"/>
    <lineage>
        <taxon>Bacteria</taxon>
        <taxon>Pseudomonadati</taxon>
        <taxon>Bacteroidota</taxon>
        <taxon>Sphingobacteriia</taxon>
        <taxon>Sphingobacteriales</taxon>
        <taxon>Sphingobacteriaceae</taxon>
        <taxon>Pedobacter</taxon>
    </lineage>
</organism>
<name>A0ABW9J1K9_9SPHI</name>
<dbReference type="NCBIfam" id="TIGR04183">
    <property type="entry name" value="Por_Secre_tail"/>
    <property type="match status" value="1"/>
</dbReference>
<keyword evidence="4" id="KW-0964">Secreted</keyword>
<dbReference type="PANTHER" id="PTHR11319:SF35">
    <property type="entry name" value="OUTER MEMBRANE PROTEIN PMPC-RELATED"/>
    <property type="match status" value="1"/>
</dbReference>
<accession>A0ABW9J1K9</accession>
<gene>
    <name evidence="10" type="ORF">E6A44_002520</name>
</gene>
<evidence type="ECO:0000313" key="10">
    <source>
        <dbReference type="EMBL" id="MFN0254424.1"/>
    </source>
</evidence>
<dbReference type="InterPro" id="IPR006626">
    <property type="entry name" value="PbH1"/>
</dbReference>
<reference evidence="10 11" key="1">
    <citation type="submission" date="2024-12" db="EMBL/GenBank/DDBJ databases">
        <authorList>
            <person name="Hu S."/>
        </authorList>
    </citation>
    <scope>NUCLEOTIDE SEQUENCE [LARGE SCALE GENOMIC DNA]</scope>
    <source>
        <strain evidence="10 11">THG-T11</strain>
    </source>
</reference>
<comment type="caution">
    <text evidence="10">The sequence shown here is derived from an EMBL/GenBank/DDBJ whole genome shotgun (WGS) entry which is preliminary data.</text>
</comment>
<evidence type="ECO:0000256" key="7">
    <source>
        <dbReference type="ARBA" id="ARBA00023237"/>
    </source>
</evidence>
<dbReference type="Pfam" id="PF18962">
    <property type="entry name" value="Por_Secre_tail"/>
    <property type="match status" value="1"/>
</dbReference>
<dbReference type="InterPro" id="IPR011050">
    <property type="entry name" value="Pectin_lyase_fold/virulence"/>
</dbReference>
<evidence type="ECO:0000256" key="4">
    <source>
        <dbReference type="ARBA" id="ARBA00022525"/>
    </source>
</evidence>
<evidence type="ECO:0000256" key="8">
    <source>
        <dbReference type="SAM" id="SignalP"/>
    </source>
</evidence>